<evidence type="ECO:0000313" key="2">
    <source>
        <dbReference type="EMBL" id="RNF12144.1"/>
    </source>
</evidence>
<proteinExistence type="predicted"/>
<dbReference type="Proteomes" id="UP000284403">
    <property type="component" value="Unassembled WGS sequence"/>
</dbReference>
<protein>
    <submittedName>
        <fullName evidence="2">Uncharacterized protein</fullName>
    </submittedName>
</protein>
<evidence type="ECO:0000313" key="3">
    <source>
        <dbReference type="Proteomes" id="UP000284403"/>
    </source>
</evidence>
<dbReference type="GeneID" id="40320127"/>
<evidence type="ECO:0000256" key="1">
    <source>
        <dbReference type="SAM" id="MobiDB-lite"/>
    </source>
</evidence>
<keyword evidence="3" id="KW-1185">Reference proteome</keyword>
<sequence length="180" mass="20006">MSVLPRQVESNLMPEGRDSATPSSTESEGDDYEESGSGAVIPLDVMYAMARSVAEEEDALSQLQKPQQVAQEEEMLRRRRALRARVAAVRQLLPSSKEPFEDEEGRPNAVSIAIAPSNPDSEVNASPVNKLRAHLPRSTLLWHSIYNNIRYLVVSAAYTTGADVQTSHAPNEYYQRTTYE</sequence>
<feature type="region of interest" description="Disordered" evidence="1">
    <location>
        <begin position="1"/>
        <end position="40"/>
    </location>
</feature>
<comment type="caution">
    <text evidence="2">The sequence shown here is derived from an EMBL/GenBank/DDBJ whole genome shotgun (WGS) entry which is preliminary data.</text>
</comment>
<dbReference type="AlphaFoldDB" id="A0A3S5ISM1"/>
<name>A0A3S5ISM1_9TRYP</name>
<accession>A0A3S5ISM1</accession>
<dbReference type="EMBL" id="MKKU01000445">
    <property type="protein sequence ID" value="RNF12144.1"/>
    <property type="molecule type" value="Genomic_DNA"/>
</dbReference>
<reference evidence="2 3" key="1">
    <citation type="journal article" date="2018" name="BMC Genomics">
        <title>Genomic comparison of Trypanosoma conorhini and Trypanosoma rangeli to Trypanosoma cruzi strains of high and low virulence.</title>
        <authorList>
            <person name="Bradwell K.R."/>
            <person name="Koparde V.N."/>
            <person name="Matveyev A.V."/>
            <person name="Serrano M.G."/>
            <person name="Alves J.M."/>
            <person name="Parikh H."/>
            <person name="Huang B."/>
            <person name="Lee V."/>
            <person name="Espinosa-Alvarez O."/>
            <person name="Ortiz P.A."/>
            <person name="Costa-Martins A.G."/>
            <person name="Teixeira M.M."/>
            <person name="Buck G.A."/>
        </authorList>
    </citation>
    <scope>NUCLEOTIDE SEQUENCE [LARGE SCALE GENOMIC DNA]</scope>
    <source>
        <strain evidence="2 3">025E</strain>
    </source>
</reference>
<dbReference type="OrthoDB" id="253010at2759"/>
<organism evidence="2 3">
    <name type="scientific">Trypanosoma conorhini</name>
    <dbReference type="NCBI Taxonomy" id="83891"/>
    <lineage>
        <taxon>Eukaryota</taxon>
        <taxon>Discoba</taxon>
        <taxon>Euglenozoa</taxon>
        <taxon>Kinetoplastea</taxon>
        <taxon>Metakinetoplastina</taxon>
        <taxon>Trypanosomatida</taxon>
        <taxon>Trypanosomatidae</taxon>
        <taxon>Trypanosoma</taxon>
    </lineage>
</organism>
<gene>
    <name evidence="2" type="ORF">Tco025E_06516</name>
</gene>
<dbReference type="RefSeq" id="XP_029226499.1">
    <property type="nucleotide sequence ID" value="XM_029373392.1"/>
</dbReference>